<evidence type="ECO:0000313" key="2">
    <source>
        <dbReference type="Proteomes" id="UP000632535"/>
    </source>
</evidence>
<accession>A0ABQ2BA45</accession>
<comment type="caution">
    <text evidence="1">The sequence shown here is derived from an EMBL/GenBank/DDBJ whole genome shotgun (WGS) entry which is preliminary data.</text>
</comment>
<reference evidence="2" key="1">
    <citation type="journal article" date="2019" name="Int. J. Syst. Evol. Microbiol.">
        <title>The Global Catalogue of Microorganisms (GCM) 10K type strain sequencing project: providing services to taxonomists for standard genome sequencing and annotation.</title>
        <authorList>
            <consortium name="The Broad Institute Genomics Platform"/>
            <consortium name="The Broad Institute Genome Sequencing Center for Infectious Disease"/>
            <person name="Wu L."/>
            <person name="Ma J."/>
        </authorList>
    </citation>
    <scope>NUCLEOTIDE SEQUENCE [LARGE SCALE GENOMIC DNA]</scope>
    <source>
        <strain evidence="2">CCM 8653</strain>
    </source>
</reference>
<dbReference type="EMBL" id="BMDG01000011">
    <property type="protein sequence ID" value="GGI10569.1"/>
    <property type="molecule type" value="Genomic_DNA"/>
</dbReference>
<protein>
    <submittedName>
        <fullName evidence="1">Uncharacterized protein</fullName>
    </submittedName>
</protein>
<dbReference type="RefSeq" id="WP_188524696.1">
    <property type="nucleotide sequence ID" value="NZ_BMDG01000011.1"/>
</dbReference>
<organism evidence="1 2">
    <name type="scientific">Isoptericola cucumis</name>
    <dbReference type="NCBI Taxonomy" id="1776856"/>
    <lineage>
        <taxon>Bacteria</taxon>
        <taxon>Bacillati</taxon>
        <taxon>Actinomycetota</taxon>
        <taxon>Actinomycetes</taxon>
        <taxon>Micrococcales</taxon>
        <taxon>Promicromonosporaceae</taxon>
        <taxon>Isoptericola</taxon>
    </lineage>
</organism>
<name>A0ABQ2BA45_9MICO</name>
<proteinExistence type="predicted"/>
<evidence type="ECO:0000313" key="1">
    <source>
        <dbReference type="EMBL" id="GGI10569.1"/>
    </source>
</evidence>
<dbReference type="Proteomes" id="UP000632535">
    <property type="component" value="Unassembled WGS sequence"/>
</dbReference>
<keyword evidence="2" id="KW-1185">Reference proteome</keyword>
<sequence>MDLNQIHRDSGDTLTNQLRAALDASHAGSLVWYLRELELVGKGIRGLTILELEDEVARSPHGLQVSWDELIELMGTADDIHDLVATGHLAPTEATIDPATGDYSGCPAVVEIFDSGTFRVGWDAEAAAGS</sequence>
<gene>
    <name evidence="1" type="ORF">GCM10007368_31890</name>
</gene>